<name>A0A9D1EVB2_9FIRM</name>
<evidence type="ECO:0000256" key="3">
    <source>
        <dbReference type="ARBA" id="ARBA00022839"/>
    </source>
</evidence>
<dbReference type="PANTHER" id="PTHR23044:SF61">
    <property type="entry name" value="3'-5' EXORIBONUCLEASE 1-RELATED"/>
    <property type="match status" value="1"/>
</dbReference>
<dbReference type="CDD" id="cd06133">
    <property type="entry name" value="ERI-1_3'hExo_like"/>
    <property type="match status" value="1"/>
</dbReference>
<evidence type="ECO:0000256" key="2">
    <source>
        <dbReference type="ARBA" id="ARBA00022801"/>
    </source>
</evidence>
<evidence type="ECO:0000313" key="5">
    <source>
        <dbReference type="EMBL" id="HIS32603.1"/>
    </source>
</evidence>
<dbReference type="SMART" id="SM00479">
    <property type="entry name" value="EXOIII"/>
    <property type="match status" value="1"/>
</dbReference>
<dbReference type="Proteomes" id="UP000823935">
    <property type="component" value="Unassembled WGS sequence"/>
</dbReference>
<feature type="domain" description="Exonuclease" evidence="4">
    <location>
        <begin position="2"/>
        <end position="184"/>
    </location>
</feature>
<evidence type="ECO:0000259" key="4">
    <source>
        <dbReference type="SMART" id="SM00479"/>
    </source>
</evidence>
<dbReference type="GO" id="GO:0000175">
    <property type="term" value="F:3'-5'-RNA exonuclease activity"/>
    <property type="evidence" value="ECO:0007669"/>
    <property type="project" value="InterPro"/>
</dbReference>
<dbReference type="AlphaFoldDB" id="A0A9D1EVB2"/>
<dbReference type="InterPro" id="IPR012337">
    <property type="entry name" value="RNaseH-like_sf"/>
</dbReference>
<keyword evidence="1" id="KW-0540">Nuclease</keyword>
<dbReference type="InterPro" id="IPR036397">
    <property type="entry name" value="RNaseH_sf"/>
</dbReference>
<dbReference type="SUPFAM" id="SSF53098">
    <property type="entry name" value="Ribonuclease H-like"/>
    <property type="match status" value="1"/>
</dbReference>
<dbReference type="GO" id="GO:0003676">
    <property type="term" value="F:nucleic acid binding"/>
    <property type="evidence" value="ECO:0007669"/>
    <property type="project" value="InterPro"/>
</dbReference>
<dbReference type="PANTHER" id="PTHR23044">
    <property type="entry name" value="3'-5' EXONUCLEASE ERI1-RELATED"/>
    <property type="match status" value="1"/>
</dbReference>
<organism evidence="5 6">
    <name type="scientific">Candidatus Limivivens intestinipullorum</name>
    <dbReference type="NCBI Taxonomy" id="2840858"/>
    <lineage>
        <taxon>Bacteria</taxon>
        <taxon>Bacillati</taxon>
        <taxon>Bacillota</taxon>
        <taxon>Clostridia</taxon>
        <taxon>Lachnospirales</taxon>
        <taxon>Lachnospiraceae</taxon>
        <taxon>Lachnospiraceae incertae sedis</taxon>
        <taxon>Candidatus Limivivens</taxon>
    </lineage>
</organism>
<reference evidence="5" key="1">
    <citation type="submission" date="2020-10" db="EMBL/GenBank/DDBJ databases">
        <authorList>
            <person name="Gilroy R."/>
        </authorList>
    </citation>
    <scope>NUCLEOTIDE SEQUENCE</scope>
    <source>
        <strain evidence="5">CHK190-19873</strain>
    </source>
</reference>
<dbReference type="Pfam" id="PF00929">
    <property type="entry name" value="RNase_T"/>
    <property type="match status" value="1"/>
</dbReference>
<dbReference type="InterPro" id="IPR013520">
    <property type="entry name" value="Ribonucl_H"/>
</dbReference>
<keyword evidence="2" id="KW-0378">Hydrolase</keyword>
<reference evidence="5" key="2">
    <citation type="journal article" date="2021" name="PeerJ">
        <title>Extensive microbial diversity within the chicken gut microbiome revealed by metagenomics and culture.</title>
        <authorList>
            <person name="Gilroy R."/>
            <person name="Ravi A."/>
            <person name="Getino M."/>
            <person name="Pursley I."/>
            <person name="Horton D.L."/>
            <person name="Alikhan N.F."/>
            <person name="Baker D."/>
            <person name="Gharbi K."/>
            <person name="Hall N."/>
            <person name="Watson M."/>
            <person name="Adriaenssens E.M."/>
            <person name="Foster-Nyarko E."/>
            <person name="Jarju S."/>
            <person name="Secka A."/>
            <person name="Antonio M."/>
            <person name="Oren A."/>
            <person name="Chaudhuri R.R."/>
            <person name="La Ragione R."/>
            <person name="Hildebrand F."/>
            <person name="Pallen M.J."/>
        </authorList>
    </citation>
    <scope>NUCLEOTIDE SEQUENCE</scope>
    <source>
        <strain evidence="5">CHK190-19873</strain>
    </source>
</reference>
<dbReference type="InterPro" id="IPR047201">
    <property type="entry name" value="ERI-1_3'hExo-like"/>
</dbReference>
<dbReference type="InterPro" id="IPR051274">
    <property type="entry name" value="3-5_Exoribonuclease"/>
</dbReference>
<accession>A0A9D1EVB2</accession>
<gene>
    <name evidence="5" type="ORF">IAB44_13835</name>
</gene>
<keyword evidence="3 5" id="KW-0269">Exonuclease</keyword>
<evidence type="ECO:0000256" key="1">
    <source>
        <dbReference type="ARBA" id="ARBA00022722"/>
    </source>
</evidence>
<comment type="caution">
    <text evidence="5">The sequence shown here is derived from an EMBL/GenBank/DDBJ whole genome shotgun (WGS) entry which is preliminary data.</text>
</comment>
<sequence>MNYIVFDLEWNQCPTGKKQENPLLPFEIIQIGAVKLNRNLVEIGRFQENIRPQVYTEFHSRTQEILEMRMEDFVNADVFPRVCRRFLDWCGSKVRYCTWGPLDLLELQRNMRYYGMENTLHFPLRYYDIQKLFSIRCQDSKNRRSLQDAVQLLSLPTKLRFHDALCDSLYTAAVLRTLDMDMVTANYSIDYFRTPANKKEEIHARFADSVKYISRSFSGRGEAMHDRGVTSMKCFLCHTPLKKEFRWFLGSSRNYFCLARCPQHGWLKGKIRIKKTESWPDRVFCIKTIHLISDEEALALIEKRASILEKESLREIRRSEKTADA</sequence>
<dbReference type="EMBL" id="DVIQ01000090">
    <property type="protein sequence ID" value="HIS32603.1"/>
    <property type="molecule type" value="Genomic_DNA"/>
</dbReference>
<dbReference type="Gene3D" id="3.30.420.10">
    <property type="entry name" value="Ribonuclease H-like superfamily/Ribonuclease H"/>
    <property type="match status" value="1"/>
</dbReference>
<proteinExistence type="predicted"/>
<protein>
    <submittedName>
        <fullName evidence="5">Exonuclease domain-containing protein</fullName>
    </submittedName>
</protein>
<evidence type="ECO:0000313" key="6">
    <source>
        <dbReference type="Proteomes" id="UP000823935"/>
    </source>
</evidence>